<dbReference type="EMBL" id="BARU01011208">
    <property type="protein sequence ID" value="GAH42526.1"/>
    <property type="molecule type" value="Genomic_DNA"/>
</dbReference>
<gene>
    <name evidence="1" type="ORF">S03H2_21118</name>
</gene>
<dbReference type="AlphaFoldDB" id="X1FA77"/>
<sequence length="59" mass="6897">MSKLDHKKVKEVIKEIFGSNKVSEFVSFASSVNTLWQYEINDEKYMIKILTLPTLNFTL</sequence>
<accession>X1FA77</accession>
<comment type="caution">
    <text evidence="1">The sequence shown here is derived from an EMBL/GenBank/DDBJ whole genome shotgun (WGS) entry which is preliminary data.</text>
</comment>
<evidence type="ECO:0000313" key="1">
    <source>
        <dbReference type="EMBL" id="GAH42526.1"/>
    </source>
</evidence>
<name>X1FA77_9ZZZZ</name>
<feature type="non-terminal residue" evidence="1">
    <location>
        <position position="59"/>
    </location>
</feature>
<reference evidence="1" key="1">
    <citation type="journal article" date="2014" name="Front. Microbiol.">
        <title>High frequency of phylogenetically diverse reductive dehalogenase-homologous genes in deep subseafloor sedimentary metagenomes.</title>
        <authorList>
            <person name="Kawai M."/>
            <person name="Futagami T."/>
            <person name="Toyoda A."/>
            <person name="Takaki Y."/>
            <person name="Nishi S."/>
            <person name="Hori S."/>
            <person name="Arai W."/>
            <person name="Tsubouchi T."/>
            <person name="Morono Y."/>
            <person name="Uchiyama I."/>
            <person name="Ito T."/>
            <person name="Fujiyama A."/>
            <person name="Inagaki F."/>
            <person name="Takami H."/>
        </authorList>
    </citation>
    <scope>NUCLEOTIDE SEQUENCE</scope>
    <source>
        <strain evidence="1">Expedition CK06-06</strain>
    </source>
</reference>
<protein>
    <recommendedName>
        <fullName evidence="2">Aminoglycoside phosphotransferase domain-containing protein</fullName>
    </recommendedName>
</protein>
<evidence type="ECO:0008006" key="2">
    <source>
        <dbReference type="Google" id="ProtNLM"/>
    </source>
</evidence>
<organism evidence="1">
    <name type="scientific">marine sediment metagenome</name>
    <dbReference type="NCBI Taxonomy" id="412755"/>
    <lineage>
        <taxon>unclassified sequences</taxon>
        <taxon>metagenomes</taxon>
        <taxon>ecological metagenomes</taxon>
    </lineage>
</organism>
<proteinExistence type="predicted"/>